<feature type="domain" description="Caspase family p20" evidence="18">
    <location>
        <begin position="120"/>
        <end position="234"/>
    </location>
</feature>
<evidence type="ECO:0000256" key="12">
    <source>
        <dbReference type="ARBA" id="ARBA00023242"/>
    </source>
</evidence>
<evidence type="ECO:0000256" key="3">
    <source>
        <dbReference type="ARBA" id="ARBA00010134"/>
    </source>
</evidence>
<dbReference type="PROSITE" id="PS50207">
    <property type="entry name" value="CASPASE_P10"/>
    <property type="match status" value="1"/>
</dbReference>
<dbReference type="GO" id="GO:0006508">
    <property type="term" value="P:proteolysis"/>
    <property type="evidence" value="ECO:0007669"/>
    <property type="project" value="UniProtKB-KW"/>
</dbReference>
<dbReference type="PRINTS" id="PR00376">
    <property type="entry name" value="IL1BCENZYME"/>
</dbReference>
<evidence type="ECO:0000256" key="7">
    <source>
        <dbReference type="ARBA" id="ARBA00022703"/>
    </source>
</evidence>
<dbReference type="GO" id="GO:0006915">
    <property type="term" value="P:apoptotic process"/>
    <property type="evidence" value="ECO:0007669"/>
    <property type="project" value="UniProtKB-KW"/>
</dbReference>
<dbReference type="PROSITE" id="PS50208">
    <property type="entry name" value="CASPASE_P20"/>
    <property type="match status" value="1"/>
</dbReference>
<dbReference type="InterPro" id="IPR011600">
    <property type="entry name" value="Pept_C14_caspase"/>
</dbReference>
<sequence>MSDLRKLAELLLETLQHLNTADLKTFWWYLRNHKGHGLDEPIKRGMFPDNLNREDTVDLMVNKYEEKAVDVTEVILRKMNYNHHANELKKKADILKGGGSKPSEENPNTMDDCYSMTSLPRGLCLIMNNQEFEDEHLMNRQGSNIDAVELAKVFSWLGFKVLMSMNNTMKKMQDLPQHGDALVCCVLSHGRETGVCGTDSQILPIDELLSPFNGLKCPALNNKPKLFFIQACRGGIRLPGVFVQTDGPAGAEAGLETDGPAGAEAGLGTDGVWDTSSPVGADTLVVRATVNNNVSFRHKVTGSWFIQSLCQELRKGCPRDDILTIILRVSNEVSQRKHNEAKQMPEMTSTLRKKLFLPLPQNI</sequence>
<dbReference type="InParanoid" id="A0A3P8ZZP0"/>
<dbReference type="Gene3D" id="1.10.533.10">
    <property type="entry name" value="Death Domain, Fas"/>
    <property type="match status" value="1"/>
</dbReference>
<dbReference type="GO" id="GO:0004197">
    <property type="term" value="F:cysteine-type endopeptidase activity"/>
    <property type="evidence" value="ECO:0007669"/>
    <property type="project" value="InterPro"/>
</dbReference>
<dbReference type="AlphaFoldDB" id="A0A3P8ZZP0"/>
<dbReference type="PANTHER" id="PTHR48169">
    <property type="entry name" value="DED DOMAIN-CONTAINING PROTEIN"/>
    <property type="match status" value="1"/>
</dbReference>
<dbReference type="EC" id="3.4.22.61" evidence="14"/>
<dbReference type="Pfam" id="PF02758">
    <property type="entry name" value="PYRIN"/>
    <property type="match status" value="1"/>
</dbReference>
<dbReference type="InterPro" id="IPR015917">
    <property type="entry name" value="Pept_C14A"/>
</dbReference>
<dbReference type="InterPro" id="IPR033139">
    <property type="entry name" value="Caspase_cys_AS"/>
</dbReference>
<dbReference type="InterPro" id="IPR001309">
    <property type="entry name" value="Pept_C14_p20"/>
</dbReference>
<evidence type="ECO:0000256" key="8">
    <source>
        <dbReference type="ARBA" id="ARBA00022737"/>
    </source>
</evidence>
<organism evidence="20 21">
    <name type="scientific">Esox lucius</name>
    <name type="common">Northern pike</name>
    <dbReference type="NCBI Taxonomy" id="8010"/>
    <lineage>
        <taxon>Eukaryota</taxon>
        <taxon>Metazoa</taxon>
        <taxon>Chordata</taxon>
        <taxon>Craniata</taxon>
        <taxon>Vertebrata</taxon>
        <taxon>Euteleostomi</taxon>
        <taxon>Actinopterygii</taxon>
        <taxon>Neopterygii</taxon>
        <taxon>Teleostei</taxon>
        <taxon>Protacanthopterygii</taxon>
        <taxon>Esociformes</taxon>
        <taxon>Esocidae</taxon>
        <taxon>Esox</taxon>
    </lineage>
</organism>
<dbReference type="PROSITE" id="PS50824">
    <property type="entry name" value="DAPIN"/>
    <property type="match status" value="1"/>
</dbReference>
<keyword evidence="4" id="KW-0963">Cytoplasm</keyword>
<proteinExistence type="inferred from homology"/>
<feature type="domain" description="Pyrin" evidence="19">
    <location>
        <begin position="1"/>
        <end position="94"/>
    </location>
</feature>
<dbReference type="GO" id="GO:0051604">
    <property type="term" value="P:protein maturation"/>
    <property type="evidence" value="ECO:0007669"/>
    <property type="project" value="UniProtKB-ARBA"/>
</dbReference>
<evidence type="ECO:0000256" key="6">
    <source>
        <dbReference type="ARBA" id="ARBA00022670"/>
    </source>
</evidence>
<dbReference type="FunFam" id="3.40.50.1460:FF:000008">
    <property type="entry name" value="caspase-8 isoform X1"/>
    <property type="match status" value="1"/>
</dbReference>
<dbReference type="SMART" id="SM00115">
    <property type="entry name" value="CASc"/>
    <property type="match status" value="1"/>
</dbReference>
<dbReference type="STRING" id="8010.ENSELUP00000034217"/>
<dbReference type="GO" id="GO:0005886">
    <property type="term" value="C:plasma membrane"/>
    <property type="evidence" value="ECO:0007669"/>
    <property type="project" value="UniProtKB-ARBA"/>
</dbReference>
<evidence type="ECO:0000313" key="20">
    <source>
        <dbReference type="Ensembl" id="ENSELUP00000034217.3"/>
    </source>
</evidence>
<evidence type="ECO:0000256" key="4">
    <source>
        <dbReference type="ARBA" id="ARBA00022490"/>
    </source>
</evidence>
<keyword evidence="5" id="KW-0597">Phosphoprotein</keyword>
<evidence type="ECO:0000256" key="15">
    <source>
        <dbReference type="ARBA" id="ARBA00068172"/>
    </source>
</evidence>
<comment type="catalytic activity">
    <reaction evidence="13">
        <text>Strict requirement for Asp at position P1 and has a preferred cleavage sequence of (Leu/Asp/Val)-Glu-Thr-Asp-|-(Gly/Ser/Ala).</text>
        <dbReference type="EC" id="3.4.22.61"/>
    </reaction>
</comment>
<comment type="subcellular location">
    <subcellularLocation>
        <location evidence="2">Cytoplasm</location>
    </subcellularLocation>
    <subcellularLocation>
        <location evidence="1">Nucleus</location>
    </subcellularLocation>
</comment>
<keyword evidence="6" id="KW-0645">Protease</keyword>
<dbReference type="Gene3D" id="3.40.50.1460">
    <property type="match status" value="1"/>
</dbReference>
<keyword evidence="21" id="KW-1185">Reference proteome</keyword>
<dbReference type="CDD" id="cd00032">
    <property type="entry name" value="CASc"/>
    <property type="match status" value="1"/>
</dbReference>
<dbReference type="PANTHER" id="PTHR48169:SF7">
    <property type="entry name" value="CASPASE 10"/>
    <property type="match status" value="1"/>
</dbReference>
<dbReference type="Pfam" id="PF00656">
    <property type="entry name" value="Peptidase_C14"/>
    <property type="match status" value="1"/>
</dbReference>
<evidence type="ECO:0000313" key="21">
    <source>
        <dbReference type="Proteomes" id="UP000265140"/>
    </source>
</evidence>
<feature type="domain" description="Caspase family p10" evidence="17">
    <location>
        <begin position="278"/>
        <end position="357"/>
    </location>
</feature>
<dbReference type="InterPro" id="IPR029030">
    <property type="entry name" value="Caspase-like_dom_sf"/>
</dbReference>
<dbReference type="SUPFAM" id="SSF52129">
    <property type="entry name" value="Caspase-like"/>
    <property type="match status" value="1"/>
</dbReference>
<dbReference type="InterPro" id="IPR004020">
    <property type="entry name" value="DAPIN"/>
</dbReference>
<keyword evidence="7" id="KW-0053">Apoptosis</keyword>
<reference evidence="21" key="1">
    <citation type="journal article" date="2014" name="PLoS ONE">
        <title>The genome and linkage map of the northern pike (Esox lucius): conserved synteny revealed between the salmonid sister group and the Neoteleostei.</title>
        <authorList>
            <person name="Rondeau E.B."/>
            <person name="Minkley D.R."/>
            <person name="Leong J.S."/>
            <person name="Messmer A.M."/>
            <person name="Jantzen J.R."/>
            <person name="von Schalburg K.R."/>
            <person name="Lemon C."/>
            <person name="Bird N.H."/>
            <person name="Koop B.F."/>
        </authorList>
    </citation>
    <scope>NUCLEOTIDE SEQUENCE</scope>
</reference>
<evidence type="ECO:0000256" key="2">
    <source>
        <dbReference type="ARBA" id="ARBA00004496"/>
    </source>
</evidence>
<keyword evidence="10" id="KW-0788">Thiol protease</keyword>
<keyword evidence="11" id="KW-0865">Zymogen</keyword>
<evidence type="ECO:0000259" key="18">
    <source>
        <dbReference type="PROSITE" id="PS50208"/>
    </source>
</evidence>
<protein>
    <recommendedName>
        <fullName evidence="15">Caspase-8</fullName>
        <ecNumber evidence="14">3.4.22.61</ecNumber>
    </recommendedName>
</protein>
<dbReference type="GO" id="GO:0032991">
    <property type="term" value="C:protein-containing complex"/>
    <property type="evidence" value="ECO:0007669"/>
    <property type="project" value="UniProtKB-ARBA"/>
</dbReference>
<dbReference type="Bgee" id="ENSELUG00000012710">
    <property type="expression patterns" value="Expressed in spleen and 14 other cell types or tissues"/>
</dbReference>
<dbReference type="InterPro" id="IPR002138">
    <property type="entry name" value="Pept_C14_p10"/>
</dbReference>
<dbReference type="OMA" id="YELNSQP"/>
<evidence type="ECO:0000259" key="17">
    <source>
        <dbReference type="PROSITE" id="PS50207"/>
    </source>
</evidence>
<evidence type="ECO:0000256" key="13">
    <source>
        <dbReference type="ARBA" id="ARBA00051626"/>
    </source>
</evidence>
<evidence type="ECO:0000256" key="5">
    <source>
        <dbReference type="ARBA" id="ARBA00022553"/>
    </source>
</evidence>
<dbReference type="GO" id="GO:0005634">
    <property type="term" value="C:nucleus"/>
    <property type="evidence" value="ECO:0007669"/>
    <property type="project" value="UniProtKB-SubCell"/>
</dbReference>
<dbReference type="Ensembl" id="ENSELUT00000020797.3">
    <property type="protein sequence ID" value="ENSELUP00000034217.3"/>
    <property type="gene ID" value="ENSELUG00000012710.3"/>
</dbReference>
<dbReference type="PROSITE" id="PS01122">
    <property type="entry name" value="CASPASE_CYS"/>
    <property type="match status" value="1"/>
</dbReference>
<evidence type="ECO:0000259" key="19">
    <source>
        <dbReference type="PROSITE" id="PS50824"/>
    </source>
</evidence>
<evidence type="ECO:0000256" key="10">
    <source>
        <dbReference type="ARBA" id="ARBA00022807"/>
    </source>
</evidence>
<dbReference type="Proteomes" id="UP000265140">
    <property type="component" value="Chromosome 3"/>
</dbReference>
<keyword evidence="9" id="KW-0378">Hydrolase</keyword>
<reference evidence="20" key="2">
    <citation type="submission" date="2020-02" db="EMBL/GenBank/DDBJ databases">
        <title>Esox lucius (northern pike) genome, fEsoLuc1, primary haplotype.</title>
        <authorList>
            <person name="Myers G."/>
            <person name="Karagic N."/>
            <person name="Meyer A."/>
            <person name="Pippel M."/>
            <person name="Reichard M."/>
            <person name="Winkler S."/>
            <person name="Tracey A."/>
            <person name="Sims Y."/>
            <person name="Howe K."/>
            <person name="Rhie A."/>
            <person name="Formenti G."/>
            <person name="Durbin R."/>
            <person name="Fedrigo O."/>
            <person name="Jarvis E.D."/>
        </authorList>
    </citation>
    <scope>NUCLEOTIDE SEQUENCE [LARGE SCALE GENOMIC DNA]</scope>
</reference>
<evidence type="ECO:0000256" key="1">
    <source>
        <dbReference type="ARBA" id="ARBA00004123"/>
    </source>
</evidence>
<dbReference type="SMART" id="SM01289">
    <property type="entry name" value="PYRIN"/>
    <property type="match status" value="1"/>
</dbReference>
<dbReference type="GO" id="GO:0005737">
    <property type="term" value="C:cytoplasm"/>
    <property type="evidence" value="ECO:0007669"/>
    <property type="project" value="UniProtKB-SubCell"/>
</dbReference>
<dbReference type="InterPro" id="IPR011029">
    <property type="entry name" value="DEATH-like_dom_sf"/>
</dbReference>
<comment type="similarity">
    <text evidence="3 16">Belongs to the peptidase C14A family.</text>
</comment>
<keyword evidence="8" id="KW-0677">Repeat</keyword>
<accession>A0A3P8ZZP0</accession>
<dbReference type="SUPFAM" id="SSF47986">
    <property type="entry name" value="DEATH domain"/>
    <property type="match status" value="1"/>
</dbReference>
<dbReference type="GeneTree" id="ENSGT00940000164225"/>
<reference evidence="20" key="3">
    <citation type="submission" date="2025-08" db="UniProtKB">
        <authorList>
            <consortium name="Ensembl"/>
        </authorList>
    </citation>
    <scope>IDENTIFICATION</scope>
</reference>
<evidence type="ECO:0000256" key="16">
    <source>
        <dbReference type="RuleBase" id="RU003971"/>
    </source>
</evidence>
<name>A0A3P8ZZP0_ESOLU</name>
<reference evidence="20" key="4">
    <citation type="submission" date="2025-09" db="UniProtKB">
        <authorList>
            <consortium name="Ensembl"/>
        </authorList>
    </citation>
    <scope>IDENTIFICATION</scope>
</reference>
<evidence type="ECO:0000256" key="11">
    <source>
        <dbReference type="ARBA" id="ARBA00023145"/>
    </source>
</evidence>
<evidence type="ECO:0000256" key="14">
    <source>
        <dbReference type="ARBA" id="ARBA00066479"/>
    </source>
</evidence>
<dbReference type="GO" id="GO:0043065">
    <property type="term" value="P:positive regulation of apoptotic process"/>
    <property type="evidence" value="ECO:0007669"/>
    <property type="project" value="UniProtKB-ARBA"/>
</dbReference>
<keyword evidence="12" id="KW-0539">Nucleus</keyword>
<evidence type="ECO:0000256" key="9">
    <source>
        <dbReference type="ARBA" id="ARBA00022801"/>
    </source>
</evidence>